<dbReference type="Proteomes" id="UP000006620">
    <property type="component" value="Chromosome"/>
</dbReference>
<feature type="compositionally biased region" description="Basic and acidic residues" evidence="1">
    <location>
        <begin position="29"/>
        <end position="39"/>
    </location>
</feature>
<accession>F8FCG9</accession>
<dbReference type="KEGG" id="pms:KNP414_06769"/>
<organism evidence="2 3">
    <name type="scientific">Paenibacillus mucilaginosus (strain KNP414)</name>
    <dbReference type="NCBI Taxonomy" id="1036673"/>
    <lineage>
        <taxon>Bacteria</taxon>
        <taxon>Bacillati</taxon>
        <taxon>Bacillota</taxon>
        <taxon>Bacilli</taxon>
        <taxon>Bacillales</taxon>
        <taxon>Paenibacillaceae</taxon>
        <taxon>Paenibacillus</taxon>
    </lineage>
</organism>
<evidence type="ECO:0000313" key="3">
    <source>
        <dbReference type="Proteomes" id="UP000006620"/>
    </source>
</evidence>
<dbReference type="PATRIC" id="fig|1036673.3.peg.6317"/>
<proteinExistence type="predicted"/>
<evidence type="ECO:0000256" key="1">
    <source>
        <dbReference type="SAM" id="MobiDB-lite"/>
    </source>
</evidence>
<reference evidence="2 3" key="2">
    <citation type="journal article" date="2013" name="Genome Announc.">
        <title>Genome Sequence of Growth-Improving Paenibacillus mucilaginosus Strain KNP414.</title>
        <authorList>
            <person name="Lu J.J."/>
            <person name="Wang J.F."/>
            <person name="Hu X.F."/>
        </authorList>
    </citation>
    <scope>NUCLEOTIDE SEQUENCE [LARGE SCALE GENOMIC DNA]</scope>
    <source>
        <strain evidence="2 3">KNP414</strain>
    </source>
</reference>
<sequence length="51" mass="5713">MLPKPEHDPYRWRADCKNLLWASAGDSAAEGRRMAESNDGRGPGSIRNMKL</sequence>
<dbReference type="AlphaFoldDB" id="F8FCG9"/>
<reference evidence="3" key="1">
    <citation type="submission" date="2011-06" db="EMBL/GenBank/DDBJ databases">
        <title>Complete genome sequence of Paenibacillus mucilaginosus KNP414.</title>
        <authorList>
            <person name="Wang J."/>
            <person name="Hu S."/>
            <person name="Hu X."/>
            <person name="Zhang B."/>
            <person name="Dong D."/>
            <person name="Zhang S."/>
            <person name="Zhao K."/>
            <person name="Wu D."/>
        </authorList>
    </citation>
    <scope>NUCLEOTIDE SEQUENCE [LARGE SCALE GENOMIC DNA]</scope>
    <source>
        <strain evidence="3">KNP414</strain>
    </source>
</reference>
<evidence type="ECO:0000313" key="2">
    <source>
        <dbReference type="EMBL" id="AEI45288.1"/>
    </source>
</evidence>
<gene>
    <name evidence="2" type="ordered locus">KNP414_06769</name>
</gene>
<feature type="region of interest" description="Disordered" evidence="1">
    <location>
        <begin position="26"/>
        <end position="51"/>
    </location>
</feature>
<dbReference type="HOGENOM" id="CLU_3101708_0_0_9"/>
<name>F8FCG9_PAEMK</name>
<protein>
    <submittedName>
        <fullName evidence="2">Uncharacterized protein</fullName>
    </submittedName>
</protein>
<dbReference type="EMBL" id="CP002869">
    <property type="protein sequence ID" value="AEI45288.1"/>
    <property type="molecule type" value="Genomic_DNA"/>
</dbReference>